<dbReference type="EMBL" id="GL377313">
    <property type="protein sequence ID" value="EFI92415.1"/>
    <property type="molecule type" value="Genomic_DNA"/>
</dbReference>
<feature type="compositionally biased region" description="Low complexity" evidence="1">
    <location>
        <begin position="190"/>
        <end position="202"/>
    </location>
</feature>
<protein>
    <submittedName>
        <fullName evidence="2">Uncharacterized protein</fullName>
    </submittedName>
</protein>
<name>D8QII2_SCHCM</name>
<dbReference type="AlphaFoldDB" id="D8QII2"/>
<proteinExistence type="predicted"/>
<feature type="compositionally biased region" description="Polar residues" evidence="1">
    <location>
        <begin position="89"/>
        <end position="134"/>
    </location>
</feature>
<sequence>MSDNDGVVLDSEDEQEYGRPLELKPLAAPPATGANLAGNAPKAVIEPSKPTGDKPKPSTSTSTISTATTAPPPARPRPKPKPIRKPLTSEASSIQAPSFSTSASTISNPTTIGAGLSSNAHNTSIPGLNASTSLDFLSGASTTIADRAKTRARNAARTQNALFAGEIIDLSDDSADELDTLPPKKPAQTKSSANKSTPSSKSLASNQLLTSNKSLASNKSTVAPKRRTPPQPQLPQGTSSSSRLDLNPTPAGRSSPSWVSTEPLTSQPPPIETLPPPPATGMSGAPATGPSGAPATGSSGALATGTSGSQASASSIGKRRRAEVDELAGEGTQSDVGPPPPTFFAAPTPPDPEGAGTERVATPSSAKGKDVTQPAVEGGPAPAVRGGPRPAIEGSPPPKKKSRKKAQDDDDDDDFEIFIEEPPKKKSRKKAQDSDDEDFEASEAKKKKPRARKSKAGEKGTAGEKGKAAEKAKAGDKEKLTKEKPAKKALAKAKGKGKAKVVEEHISADMIEDSGDELGAGMKLGGAPPPVDEPSRSPPSASSSKSVEQDGPAVPKPNANRNSKKRDADAAHINDKELSDLTDDEGPVVVIKRAPHQRKKPRIDSDDEDAGANNAAAMPAPDDPPHEEHAPPAKGRKGKARATGNKKGRKKAASPPPEDAPDPEVGGDEPPGQEENLPKASTSLLLFADENVGPVFDGEEQKGLPRTRETTPEPPPRAVSPSASPPRLMETPKAKAQPTTLTARYSIAPRTKSTPMSELIKRVNSQSGSPFPSRSSFGGTAYSPYLKASKRTLSKIAPLHPNRRTPPPPLPPPPPRKKTKKELEREEKWEEELIEEHGGVTEWACMSDMERKEARRIKREREMAGWED</sequence>
<feature type="compositionally biased region" description="Acidic residues" evidence="1">
    <location>
        <begin position="169"/>
        <end position="179"/>
    </location>
</feature>
<dbReference type="STRING" id="578458.D8QII2"/>
<dbReference type="OMA" id="EDTVEGW"/>
<feature type="compositionally biased region" description="Basic and acidic residues" evidence="1">
    <location>
        <begin position="565"/>
        <end position="579"/>
    </location>
</feature>
<reference evidence="2 3" key="1">
    <citation type="journal article" date="2010" name="Nat. Biotechnol.">
        <title>Genome sequence of the model mushroom Schizophyllum commune.</title>
        <authorList>
            <person name="Ohm R.A."/>
            <person name="de Jong J.F."/>
            <person name="Lugones L.G."/>
            <person name="Aerts A."/>
            <person name="Kothe E."/>
            <person name="Stajich J.E."/>
            <person name="de Vries R.P."/>
            <person name="Record E."/>
            <person name="Levasseur A."/>
            <person name="Baker S.E."/>
            <person name="Bartholomew K.A."/>
            <person name="Coutinho P.M."/>
            <person name="Erdmann S."/>
            <person name="Fowler T.J."/>
            <person name="Gathman A.C."/>
            <person name="Lombard V."/>
            <person name="Henrissat B."/>
            <person name="Knabe N."/>
            <person name="Kuees U."/>
            <person name="Lilly W.W."/>
            <person name="Lindquist E."/>
            <person name="Lucas S."/>
            <person name="Magnuson J.K."/>
            <person name="Piumi F."/>
            <person name="Raudaskoski M."/>
            <person name="Salamov A."/>
            <person name="Schmutz J."/>
            <person name="Schwarze F.W.M.R."/>
            <person name="vanKuyk P.A."/>
            <person name="Horton J.S."/>
            <person name="Grigoriev I.V."/>
            <person name="Woesten H.A.B."/>
        </authorList>
    </citation>
    <scope>NUCLEOTIDE SEQUENCE [LARGE SCALE GENOMIC DNA]</scope>
    <source>
        <strain evidence="3">H4-8 / FGSC 9210</strain>
    </source>
</reference>
<feature type="compositionally biased region" description="Low complexity" evidence="1">
    <location>
        <begin position="57"/>
        <end position="69"/>
    </location>
</feature>
<gene>
    <name evidence="2" type="ORF">SCHCODRAFT_238099</name>
</gene>
<feature type="compositionally biased region" description="Low complexity" evidence="1">
    <location>
        <begin position="765"/>
        <end position="779"/>
    </location>
</feature>
<feature type="compositionally biased region" description="Basic residues" evidence="1">
    <location>
        <begin position="487"/>
        <end position="499"/>
    </location>
</feature>
<feature type="compositionally biased region" description="Pro residues" evidence="1">
    <location>
        <begin position="804"/>
        <end position="814"/>
    </location>
</feature>
<keyword evidence="3" id="KW-1185">Reference proteome</keyword>
<feature type="compositionally biased region" description="Basic and acidic residues" evidence="1">
    <location>
        <begin position="699"/>
        <end position="711"/>
    </location>
</feature>
<evidence type="ECO:0000256" key="1">
    <source>
        <dbReference type="SAM" id="MobiDB-lite"/>
    </source>
</evidence>
<feature type="compositionally biased region" description="Low complexity" evidence="1">
    <location>
        <begin position="374"/>
        <end position="391"/>
    </location>
</feature>
<feature type="compositionally biased region" description="Low complexity" evidence="1">
    <location>
        <begin position="281"/>
        <end position="315"/>
    </location>
</feature>
<feature type="compositionally biased region" description="Low complexity" evidence="1">
    <location>
        <begin position="611"/>
        <end position="620"/>
    </location>
</feature>
<evidence type="ECO:0000313" key="2">
    <source>
        <dbReference type="EMBL" id="EFI92415.1"/>
    </source>
</evidence>
<feature type="compositionally biased region" description="Polar residues" evidence="1">
    <location>
        <begin position="234"/>
        <end position="244"/>
    </location>
</feature>
<feature type="compositionally biased region" description="Basic and acidic residues" evidence="1">
    <location>
        <begin position="455"/>
        <end position="486"/>
    </location>
</feature>
<feature type="region of interest" description="Disordered" evidence="1">
    <location>
        <begin position="1"/>
        <end position="134"/>
    </location>
</feature>
<feature type="compositionally biased region" description="Pro residues" evidence="1">
    <location>
        <begin position="337"/>
        <end position="352"/>
    </location>
</feature>
<dbReference type="eggNOG" id="ENOG502SQP6">
    <property type="taxonomic scope" value="Eukaryota"/>
</dbReference>
<feature type="compositionally biased region" description="Acidic residues" evidence="1">
    <location>
        <begin position="408"/>
        <end position="419"/>
    </location>
</feature>
<accession>D8QII2</accession>
<organism evidence="3">
    <name type="scientific">Schizophyllum commune (strain H4-8 / FGSC 9210)</name>
    <name type="common">Split gill fungus</name>
    <dbReference type="NCBI Taxonomy" id="578458"/>
    <lineage>
        <taxon>Eukaryota</taxon>
        <taxon>Fungi</taxon>
        <taxon>Dikarya</taxon>
        <taxon>Basidiomycota</taxon>
        <taxon>Agaricomycotina</taxon>
        <taxon>Agaricomycetes</taxon>
        <taxon>Agaricomycetidae</taxon>
        <taxon>Agaricales</taxon>
        <taxon>Schizophyllaceae</taxon>
        <taxon>Schizophyllum</taxon>
    </lineage>
</organism>
<feature type="compositionally biased region" description="Basic residues" evidence="1">
    <location>
        <begin position="445"/>
        <end position="454"/>
    </location>
</feature>
<feature type="compositionally biased region" description="Polar residues" evidence="1">
    <location>
        <begin position="252"/>
        <end position="265"/>
    </location>
</feature>
<dbReference type="InParanoid" id="D8QII2"/>
<dbReference type="VEuPathDB" id="FungiDB:SCHCODRAFT_02643028"/>
<feature type="compositionally biased region" description="Basic residues" evidence="1">
    <location>
        <begin position="634"/>
        <end position="652"/>
    </location>
</feature>
<dbReference type="HOGENOM" id="CLU_327885_0_0_1"/>
<feature type="region of interest" description="Disordered" evidence="1">
    <location>
        <begin position="151"/>
        <end position="833"/>
    </location>
</feature>
<dbReference type="Proteomes" id="UP000007431">
    <property type="component" value="Unassembled WGS sequence"/>
</dbReference>
<feature type="compositionally biased region" description="Polar residues" evidence="1">
    <location>
        <begin position="203"/>
        <end position="221"/>
    </location>
</feature>
<feature type="compositionally biased region" description="Pro residues" evidence="1">
    <location>
        <begin position="266"/>
        <end position="279"/>
    </location>
</feature>
<evidence type="ECO:0000313" key="3">
    <source>
        <dbReference type="Proteomes" id="UP000007431"/>
    </source>
</evidence>